<feature type="chain" id="PRO_5026084401" evidence="2">
    <location>
        <begin position="16"/>
        <end position="626"/>
    </location>
</feature>
<dbReference type="PANTHER" id="PTHR16026:SF4">
    <property type="entry name" value="CARTILAGE ACIDIC PROTEIN 1"/>
    <property type="match status" value="1"/>
</dbReference>
<dbReference type="Pfam" id="PF07593">
    <property type="entry name" value="UnbV_ASPIC"/>
    <property type="match status" value="1"/>
</dbReference>
<name>A0A6G0HN58_LARCR</name>
<keyword evidence="5" id="KW-1185">Reference proteome</keyword>
<dbReference type="Proteomes" id="UP000424527">
    <property type="component" value="Unassembled WGS sequence"/>
</dbReference>
<feature type="domain" description="ASPIC/UnbV" evidence="3">
    <location>
        <begin position="447"/>
        <end position="502"/>
    </location>
</feature>
<dbReference type="AlphaFoldDB" id="A0A6G0HN58"/>
<evidence type="ECO:0000256" key="2">
    <source>
        <dbReference type="SAM" id="SignalP"/>
    </source>
</evidence>
<feature type="signal peptide" evidence="2">
    <location>
        <begin position="1"/>
        <end position="15"/>
    </location>
</feature>
<gene>
    <name evidence="4" type="ORF">D5F01_LYC21197</name>
</gene>
<evidence type="ECO:0000313" key="4">
    <source>
        <dbReference type="EMBL" id="KAE8280634.1"/>
    </source>
</evidence>
<dbReference type="InterPro" id="IPR028994">
    <property type="entry name" value="Integrin_alpha_N"/>
</dbReference>
<dbReference type="InterPro" id="IPR011519">
    <property type="entry name" value="UnbV_ASPIC"/>
</dbReference>
<dbReference type="InterPro" id="IPR013517">
    <property type="entry name" value="FG-GAP"/>
</dbReference>
<organism evidence="4 5">
    <name type="scientific">Larimichthys crocea</name>
    <name type="common">Large yellow croaker</name>
    <name type="synonym">Pseudosciaena crocea</name>
    <dbReference type="NCBI Taxonomy" id="215358"/>
    <lineage>
        <taxon>Eukaryota</taxon>
        <taxon>Metazoa</taxon>
        <taxon>Chordata</taxon>
        <taxon>Craniata</taxon>
        <taxon>Vertebrata</taxon>
        <taxon>Euteleostomi</taxon>
        <taxon>Actinopterygii</taxon>
        <taxon>Neopterygii</taxon>
        <taxon>Teleostei</taxon>
        <taxon>Neoteleostei</taxon>
        <taxon>Acanthomorphata</taxon>
        <taxon>Eupercaria</taxon>
        <taxon>Sciaenidae</taxon>
        <taxon>Larimichthys</taxon>
    </lineage>
</organism>
<protein>
    <submittedName>
        <fullName evidence="4">Cartilage acidic protein 1 ASPIC</fullName>
    </submittedName>
</protein>
<keyword evidence="1 2" id="KW-0732">Signal</keyword>
<proteinExistence type="predicted"/>
<accession>A0A6G0HN58</accession>
<evidence type="ECO:0000259" key="3">
    <source>
        <dbReference type="Pfam" id="PF07593"/>
    </source>
</evidence>
<dbReference type="EMBL" id="REGW02000021">
    <property type="protein sequence ID" value="KAE8280634.1"/>
    <property type="molecule type" value="Genomic_DNA"/>
</dbReference>
<dbReference type="GO" id="GO:0007413">
    <property type="term" value="P:axonal fasciculation"/>
    <property type="evidence" value="ECO:0007669"/>
    <property type="project" value="TreeGrafter"/>
</dbReference>
<evidence type="ECO:0000313" key="5">
    <source>
        <dbReference type="Proteomes" id="UP000424527"/>
    </source>
</evidence>
<dbReference type="SUPFAM" id="SSF69318">
    <property type="entry name" value="Integrin alpha N-terminal domain"/>
    <property type="match status" value="1"/>
</dbReference>
<evidence type="ECO:0000256" key="1">
    <source>
        <dbReference type="ARBA" id="ARBA00022729"/>
    </source>
</evidence>
<comment type="caution">
    <text evidence="4">The sequence shown here is derived from an EMBL/GenBank/DDBJ whole genome shotgun (WGS) entry which is preliminary data.</text>
</comment>
<dbReference type="PANTHER" id="PTHR16026">
    <property type="entry name" value="CARTILAGE ACIDIC PROTEIN 1"/>
    <property type="match status" value="1"/>
</dbReference>
<dbReference type="Gene3D" id="2.130.10.130">
    <property type="entry name" value="Integrin alpha, N-terminal"/>
    <property type="match status" value="1"/>
</dbReference>
<sequence>MLLWLLLSLPALSSAQRSEPMFSAITKTVLPHDYDNNPTQLNYGVAVTDVDGDGDLEMFVAGYNGPNLVLKYDKEKKRLVNIAVDNRSSPFYALRDRQGNAIGVTACDIDGDGREEIYVLNTNNAFSGRATYSDKLFKFRNGRFEDLLNDDINEHRDVANRMAGRSVACVDRKGTGRYAIYIANYASGSVGAHALIEMDEAASDLSQGVIALSNVAEQAGVNKLTVCAGGRGVVVGPIVSQSLSDVFCDNEYGPNFLFRNNGDGTFTDVAQQAGVEDPMQHGRGVALADFNRDGKTDIVYGNWNGPHRLYMQLNNRKHKFKDIASQKFSMPSPVRTVIAADFDNDNELEVFFNNIAYRGPSANRLFRVSRREHGDPQIEELNVGEASEPDGRGTGAVATDFDGDGRLELLVSHGESAAQPLSIYKVNLGTTNSWLRVIPRTKFGAFARGAKVVVYTKKSGPHTRIIDGGSGYLCEMEPVAHFGLGKDVATNVEVYWPDGRSSARPLEPSDINSVLEIHYPRDEEEVTPTVEIEMKMSVPSSPLCAPLTALSAPTPMAAISAVPRGDATRALSPMMMGQPVWPKWLTLGGRAPLANPSGWAFLSGCSRSLCYHSSLLISRLDYCSCH</sequence>
<dbReference type="Pfam" id="PF13517">
    <property type="entry name" value="FG-GAP_3"/>
    <property type="match status" value="2"/>
</dbReference>
<reference evidence="4 5" key="1">
    <citation type="submission" date="2019-07" db="EMBL/GenBank/DDBJ databases">
        <title>Chromosome genome assembly for large yellow croaker.</title>
        <authorList>
            <person name="Xiao S."/>
        </authorList>
    </citation>
    <scope>NUCLEOTIDE SEQUENCE [LARGE SCALE GENOMIC DNA]</scope>
    <source>
        <strain evidence="4">JMULYC20181020</strain>
        <tissue evidence="4">Muscle</tissue>
    </source>
</reference>
<dbReference type="InterPro" id="IPR027039">
    <property type="entry name" value="Crtac1"/>
</dbReference>